<dbReference type="SMART" id="SM00563">
    <property type="entry name" value="PlsC"/>
    <property type="match status" value="1"/>
</dbReference>
<dbReference type="PANTHER" id="PTHR10434:SF55">
    <property type="entry name" value="POSSIBLE ACYLTRANSFERASE"/>
    <property type="match status" value="1"/>
</dbReference>
<evidence type="ECO:0000256" key="4">
    <source>
        <dbReference type="SAM" id="Phobius"/>
    </source>
</evidence>
<organism evidence="6 7">
    <name type="scientific">Arenivirga flava</name>
    <dbReference type="NCBI Taxonomy" id="1930060"/>
    <lineage>
        <taxon>Bacteria</taxon>
        <taxon>Bacillati</taxon>
        <taxon>Actinomycetota</taxon>
        <taxon>Actinomycetes</taxon>
        <taxon>Micrococcales</taxon>
        <taxon>Microbacteriaceae</taxon>
        <taxon>Arenivirga</taxon>
    </lineage>
</organism>
<keyword evidence="2 6" id="KW-0012">Acyltransferase</keyword>
<evidence type="ECO:0000313" key="7">
    <source>
        <dbReference type="Proteomes" id="UP001157160"/>
    </source>
</evidence>
<dbReference type="CDD" id="cd07989">
    <property type="entry name" value="LPLAT_AGPAT-like"/>
    <property type="match status" value="1"/>
</dbReference>
<protein>
    <submittedName>
        <fullName evidence="6">1-acyl-sn-glycerol-3-phosphate acyltransferase</fullName>
    </submittedName>
</protein>
<dbReference type="GO" id="GO:0003841">
    <property type="term" value="F:1-acylglycerol-3-phosphate O-acyltransferase activity"/>
    <property type="evidence" value="ECO:0007669"/>
    <property type="project" value="TreeGrafter"/>
</dbReference>
<evidence type="ECO:0000259" key="5">
    <source>
        <dbReference type="SMART" id="SM00563"/>
    </source>
</evidence>
<feature type="transmembrane region" description="Helical" evidence="4">
    <location>
        <begin position="27"/>
        <end position="45"/>
    </location>
</feature>
<evidence type="ECO:0000256" key="1">
    <source>
        <dbReference type="ARBA" id="ARBA00022679"/>
    </source>
</evidence>
<reference evidence="6 7" key="1">
    <citation type="journal article" date="2014" name="Int. J. Syst. Evol. Microbiol.">
        <title>Complete genome sequence of Corynebacterium casei LMG S-19264T (=DSM 44701T), isolated from a smear-ripened cheese.</title>
        <authorList>
            <consortium name="US DOE Joint Genome Institute (JGI-PGF)"/>
            <person name="Walter F."/>
            <person name="Albersmeier A."/>
            <person name="Kalinowski J."/>
            <person name="Ruckert C."/>
        </authorList>
    </citation>
    <scope>NUCLEOTIDE SEQUENCE [LARGE SCALE GENOMIC DNA]</scope>
    <source>
        <strain evidence="6 7">NBRC 112289</strain>
    </source>
</reference>
<dbReference type="AlphaFoldDB" id="A0AA37XAP3"/>
<dbReference type="PANTHER" id="PTHR10434">
    <property type="entry name" value="1-ACYL-SN-GLYCEROL-3-PHOSPHATE ACYLTRANSFERASE"/>
    <property type="match status" value="1"/>
</dbReference>
<dbReference type="RefSeq" id="WP_284230703.1">
    <property type="nucleotide sequence ID" value="NZ_BSUL01000001.1"/>
</dbReference>
<evidence type="ECO:0000256" key="3">
    <source>
        <dbReference type="SAM" id="MobiDB-lite"/>
    </source>
</evidence>
<feature type="region of interest" description="Disordered" evidence="3">
    <location>
        <begin position="1"/>
        <end position="20"/>
    </location>
</feature>
<evidence type="ECO:0000256" key="2">
    <source>
        <dbReference type="ARBA" id="ARBA00023315"/>
    </source>
</evidence>
<feature type="compositionally biased region" description="Low complexity" evidence="3">
    <location>
        <begin position="1"/>
        <end position="14"/>
    </location>
</feature>
<gene>
    <name evidence="6" type="ORF">GCM10025874_10610</name>
</gene>
<dbReference type="EMBL" id="BSUL01000001">
    <property type="protein sequence ID" value="GMA27808.1"/>
    <property type="molecule type" value="Genomic_DNA"/>
</dbReference>
<sequence>MSASDRPAAGSAGPSPRPRSERLRSPFFWLLAVIVLPIMNLSVRWRIRDAHKLPKQGAFILAPNHLTEIDPVVMGIAMWKMGRVPRFLAKASLFRVPVLGGILRASGQIPVERGAGRGADPLAAAGHLLAKGHAVIVYPEGTLTREPDLWPMRGRAGAVRAALEHGIPIIPVAHWGSQQLMARYGRRITLLRRKPVDILVGDPVDLGVEPGTRADRAAVDAGTDRVMHAIAGLLGELRGETPPAELWDPAKHDQKEAGRP</sequence>
<keyword evidence="1" id="KW-0808">Transferase</keyword>
<keyword evidence="4" id="KW-0472">Membrane</keyword>
<dbReference type="GO" id="GO:0005886">
    <property type="term" value="C:plasma membrane"/>
    <property type="evidence" value="ECO:0007669"/>
    <property type="project" value="TreeGrafter"/>
</dbReference>
<dbReference type="Proteomes" id="UP001157160">
    <property type="component" value="Unassembled WGS sequence"/>
</dbReference>
<feature type="domain" description="Phospholipid/glycerol acyltransferase" evidence="5">
    <location>
        <begin position="59"/>
        <end position="177"/>
    </location>
</feature>
<keyword evidence="4" id="KW-1133">Transmembrane helix</keyword>
<comment type="caution">
    <text evidence="6">The sequence shown here is derived from an EMBL/GenBank/DDBJ whole genome shotgun (WGS) entry which is preliminary data.</text>
</comment>
<name>A0AA37XAP3_9MICO</name>
<dbReference type="SUPFAM" id="SSF69593">
    <property type="entry name" value="Glycerol-3-phosphate (1)-acyltransferase"/>
    <property type="match status" value="1"/>
</dbReference>
<dbReference type="GO" id="GO:0006654">
    <property type="term" value="P:phosphatidic acid biosynthetic process"/>
    <property type="evidence" value="ECO:0007669"/>
    <property type="project" value="TreeGrafter"/>
</dbReference>
<feature type="region of interest" description="Disordered" evidence="3">
    <location>
        <begin position="240"/>
        <end position="260"/>
    </location>
</feature>
<keyword evidence="7" id="KW-1185">Reference proteome</keyword>
<feature type="compositionally biased region" description="Basic and acidic residues" evidence="3">
    <location>
        <begin position="248"/>
        <end position="260"/>
    </location>
</feature>
<dbReference type="Pfam" id="PF01553">
    <property type="entry name" value="Acyltransferase"/>
    <property type="match status" value="1"/>
</dbReference>
<accession>A0AA37XAP3</accession>
<keyword evidence="4" id="KW-0812">Transmembrane</keyword>
<evidence type="ECO:0000313" key="6">
    <source>
        <dbReference type="EMBL" id="GMA27808.1"/>
    </source>
</evidence>
<dbReference type="InterPro" id="IPR002123">
    <property type="entry name" value="Plipid/glycerol_acylTrfase"/>
</dbReference>
<proteinExistence type="predicted"/>